<dbReference type="InterPro" id="IPR037066">
    <property type="entry name" value="Plug_dom_sf"/>
</dbReference>
<keyword evidence="4 10" id="KW-0812">Transmembrane</keyword>
<dbReference type="InterPro" id="IPR012910">
    <property type="entry name" value="Plug_dom"/>
</dbReference>
<keyword evidence="8 10" id="KW-0472">Membrane</keyword>
<keyword evidence="2 10" id="KW-0813">Transport</keyword>
<name>A0A1Y3CNX5_9GAMM</name>
<evidence type="ECO:0000256" key="11">
    <source>
        <dbReference type="PROSITE-ProRule" id="PRU10143"/>
    </source>
</evidence>
<feature type="chain" id="PRO_5011966017" evidence="13">
    <location>
        <begin position="27"/>
        <end position="620"/>
    </location>
</feature>
<dbReference type="InterPro" id="IPR010916">
    <property type="entry name" value="TonB_box_CS"/>
</dbReference>
<keyword evidence="3 10" id="KW-1134">Transmembrane beta strand</keyword>
<dbReference type="GO" id="GO:0009279">
    <property type="term" value="C:cell outer membrane"/>
    <property type="evidence" value="ECO:0007669"/>
    <property type="project" value="UniProtKB-SubCell"/>
</dbReference>
<evidence type="ECO:0000313" key="16">
    <source>
        <dbReference type="EMBL" id="OTG67326.1"/>
    </source>
</evidence>
<dbReference type="PANTHER" id="PTHR30069">
    <property type="entry name" value="TONB-DEPENDENT OUTER MEMBRANE RECEPTOR"/>
    <property type="match status" value="1"/>
</dbReference>
<evidence type="ECO:0000256" key="8">
    <source>
        <dbReference type="ARBA" id="ARBA00023136"/>
    </source>
</evidence>
<proteinExistence type="inferred from homology"/>
<evidence type="ECO:0000256" key="9">
    <source>
        <dbReference type="ARBA" id="ARBA00023237"/>
    </source>
</evidence>
<dbReference type="RefSeq" id="WP_086202184.1">
    <property type="nucleotide sequence ID" value="NZ_NEGB01000001.1"/>
</dbReference>
<keyword evidence="9 10" id="KW-0998">Cell outer membrane</keyword>
<dbReference type="Gene3D" id="2.40.170.20">
    <property type="entry name" value="TonB-dependent receptor, beta-barrel domain"/>
    <property type="match status" value="1"/>
</dbReference>
<evidence type="ECO:0000256" key="2">
    <source>
        <dbReference type="ARBA" id="ARBA00022448"/>
    </source>
</evidence>
<feature type="domain" description="TonB-dependent receptor plug" evidence="15">
    <location>
        <begin position="55"/>
        <end position="161"/>
    </location>
</feature>
<keyword evidence="5 13" id="KW-0732">Signal</keyword>
<dbReference type="InterPro" id="IPR000531">
    <property type="entry name" value="Beta-barrel_TonB"/>
</dbReference>
<keyword evidence="17" id="KW-1185">Reference proteome</keyword>
<evidence type="ECO:0000256" key="6">
    <source>
        <dbReference type="ARBA" id="ARBA00023065"/>
    </source>
</evidence>
<keyword evidence="7 11" id="KW-0798">TonB box</keyword>
<dbReference type="Gene3D" id="2.170.130.10">
    <property type="entry name" value="TonB-dependent receptor, plug domain"/>
    <property type="match status" value="1"/>
</dbReference>
<evidence type="ECO:0000259" key="14">
    <source>
        <dbReference type="Pfam" id="PF00593"/>
    </source>
</evidence>
<evidence type="ECO:0000256" key="3">
    <source>
        <dbReference type="ARBA" id="ARBA00022452"/>
    </source>
</evidence>
<evidence type="ECO:0000313" key="17">
    <source>
        <dbReference type="Proteomes" id="UP000242765"/>
    </source>
</evidence>
<protein>
    <submittedName>
        <fullName evidence="16">Ligand-gated channel protein</fullName>
    </submittedName>
</protein>
<dbReference type="Proteomes" id="UP000242765">
    <property type="component" value="Unassembled WGS sequence"/>
</dbReference>
<keyword evidence="6" id="KW-0406">Ion transport</keyword>
<dbReference type="SUPFAM" id="SSF56935">
    <property type="entry name" value="Porins"/>
    <property type="match status" value="1"/>
</dbReference>
<gene>
    <name evidence="16" type="ORF">B9T28_01465</name>
</gene>
<sequence>MSIIFKPTTLVGAIAIAMGLSTTAVAQGLSVQPSAQSSNTLDTIVVTATRSAEKIENIPARISIIEPQIVEQSPIAELPHLLMSDAAINMVQNGGFGQIASIFTRGTNSAHTLILRDGVRLNSATTGAASLAFLDTTDIKQIEVLKGPASVLYGTDAIGGVVQLISQTPEKNAAFVTGEIGEHKTYKSVIGADLVENGVYAQIRGQRLETAGTPVTNRSNSENASYDQKGYSAKLGVDQERFAASLDYSENQGYSDYDNYGTPLSQDFKNEIINLKSRVNITPNIVVNARLSQFKEELQQNNSPDFVHSKTQEAEIYSKWQFTPAQNLLAGVSHKNIEGDVLSISEWSTVKYNEDVATTGYFVQHQYQDHGLNTQVGIRVEDNKKFGTKTVGQAAARYQIFPLTSIYTNIGTAFRAPTTNDLYAISWGGNPNLKPEESFSYEIGLDQKLAHNLSLGFSAYRNQVTDLITYSGMHLINLNKATFTGGELGLKWQQDELFLNLSYAYVQAKNDETKDDLTRRPRQSATLTTGWQDEQFGISASVSAKSKSKDFADYPSTTPTTTPGYVTTDVNAYWNVNPNVKLFTNIQNIGDVNYKTAYNGSNIYYINGGRLASVGVTLKY</sequence>
<feature type="domain" description="TonB-dependent receptor-like beta-barrel" evidence="14">
    <location>
        <begin position="213"/>
        <end position="589"/>
    </location>
</feature>
<dbReference type="PROSITE" id="PS00430">
    <property type="entry name" value="TONB_DEPENDENT_REC_1"/>
    <property type="match status" value="1"/>
</dbReference>
<dbReference type="EMBL" id="NEGB01000001">
    <property type="protein sequence ID" value="OTG67326.1"/>
    <property type="molecule type" value="Genomic_DNA"/>
</dbReference>
<comment type="subcellular location">
    <subcellularLocation>
        <location evidence="1 10">Cell outer membrane</location>
        <topology evidence="1 10">Multi-pass membrane protein</topology>
    </subcellularLocation>
</comment>
<dbReference type="OrthoDB" id="9764669at2"/>
<evidence type="ECO:0000259" key="15">
    <source>
        <dbReference type="Pfam" id="PF07715"/>
    </source>
</evidence>
<evidence type="ECO:0000256" key="10">
    <source>
        <dbReference type="PROSITE-ProRule" id="PRU01360"/>
    </source>
</evidence>
<comment type="similarity">
    <text evidence="10 12">Belongs to the TonB-dependent receptor family.</text>
</comment>
<dbReference type="InterPro" id="IPR036942">
    <property type="entry name" value="Beta-barrel_TonB_sf"/>
</dbReference>
<evidence type="ECO:0000256" key="13">
    <source>
        <dbReference type="SAM" id="SignalP"/>
    </source>
</evidence>
<dbReference type="STRING" id="1977882.B9T28_01465"/>
<evidence type="ECO:0000256" key="7">
    <source>
        <dbReference type="ARBA" id="ARBA00023077"/>
    </source>
</evidence>
<comment type="caution">
    <text evidence="16">The sequence shown here is derived from an EMBL/GenBank/DDBJ whole genome shotgun (WGS) entry which is preliminary data.</text>
</comment>
<organism evidence="16 17">
    <name type="scientific">Acinetobacter silvestris</name>
    <dbReference type="NCBI Taxonomy" id="1977882"/>
    <lineage>
        <taxon>Bacteria</taxon>
        <taxon>Pseudomonadati</taxon>
        <taxon>Pseudomonadota</taxon>
        <taxon>Gammaproteobacteria</taxon>
        <taxon>Moraxellales</taxon>
        <taxon>Moraxellaceae</taxon>
        <taxon>Acinetobacter</taxon>
    </lineage>
</organism>
<accession>A0A1Y3CNX5</accession>
<evidence type="ECO:0000256" key="1">
    <source>
        <dbReference type="ARBA" id="ARBA00004571"/>
    </source>
</evidence>
<feature type="signal peptide" evidence="13">
    <location>
        <begin position="1"/>
        <end position="26"/>
    </location>
</feature>
<evidence type="ECO:0000256" key="5">
    <source>
        <dbReference type="ARBA" id="ARBA00022729"/>
    </source>
</evidence>
<dbReference type="GO" id="GO:0015889">
    <property type="term" value="P:cobalamin transport"/>
    <property type="evidence" value="ECO:0007669"/>
    <property type="project" value="TreeGrafter"/>
</dbReference>
<dbReference type="PANTHER" id="PTHR30069:SF53">
    <property type="entry name" value="COLICIN I RECEPTOR-RELATED"/>
    <property type="match status" value="1"/>
</dbReference>
<dbReference type="Pfam" id="PF07715">
    <property type="entry name" value="Plug"/>
    <property type="match status" value="1"/>
</dbReference>
<feature type="short sequence motif" description="TonB box" evidence="11">
    <location>
        <begin position="43"/>
        <end position="49"/>
    </location>
</feature>
<dbReference type="AlphaFoldDB" id="A0A1Y3CNX5"/>
<dbReference type="Pfam" id="PF00593">
    <property type="entry name" value="TonB_dep_Rec_b-barrel"/>
    <property type="match status" value="1"/>
</dbReference>
<evidence type="ECO:0000256" key="12">
    <source>
        <dbReference type="RuleBase" id="RU003357"/>
    </source>
</evidence>
<evidence type="ECO:0000256" key="4">
    <source>
        <dbReference type="ARBA" id="ARBA00022692"/>
    </source>
</evidence>
<reference evidence="16 17" key="1">
    <citation type="submission" date="2017-04" db="EMBL/GenBank/DDBJ databases">
        <title>High diversity of culturable Acinetobacter species in natural soil and water ecosystems.</title>
        <authorList>
            <person name="Nemec A."/>
            <person name="Radolfova-Krizova L."/>
        </authorList>
    </citation>
    <scope>NUCLEOTIDE SEQUENCE [LARGE SCALE GENOMIC DNA]</scope>
    <source>
        <strain evidence="16 17">ANC 4999</strain>
    </source>
</reference>
<dbReference type="InterPro" id="IPR039426">
    <property type="entry name" value="TonB-dep_rcpt-like"/>
</dbReference>
<dbReference type="PROSITE" id="PS52016">
    <property type="entry name" value="TONB_DEPENDENT_REC_3"/>
    <property type="match status" value="1"/>
</dbReference>
<dbReference type="GO" id="GO:0006811">
    <property type="term" value="P:monoatomic ion transport"/>
    <property type="evidence" value="ECO:0007669"/>
    <property type="project" value="UniProtKB-KW"/>
</dbReference>